<dbReference type="InterPro" id="IPR001126">
    <property type="entry name" value="UmuC"/>
</dbReference>
<dbReference type="Gene3D" id="3.40.1170.60">
    <property type="match status" value="1"/>
</dbReference>
<feature type="domain" description="UmuC" evidence="6">
    <location>
        <begin position="2"/>
        <end position="189"/>
    </location>
</feature>
<dbReference type="SUPFAM" id="SSF56672">
    <property type="entry name" value="DNA/RNA polymerases"/>
    <property type="match status" value="1"/>
</dbReference>
<dbReference type="RefSeq" id="WP_237869890.1">
    <property type="nucleotide sequence ID" value="NZ_JAKLTR010000003.1"/>
</dbReference>
<dbReference type="Proteomes" id="UP001165367">
    <property type="component" value="Unassembled WGS sequence"/>
</dbReference>
<dbReference type="EMBL" id="JAKLTR010000003">
    <property type="protein sequence ID" value="MCG2613941.1"/>
    <property type="molecule type" value="Genomic_DNA"/>
</dbReference>
<dbReference type="Pfam" id="PF13438">
    <property type="entry name" value="DUF4113"/>
    <property type="match status" value="1"/>
</dbReference>
<evidence type="ECO:0000256" key="4">
    <source>
        <dbReference type="ARBA" id="ARBA00023204"/>
    </source>
</evidence>
<dbReference type="InterPro" id="IPR025188">
    <property type="entry name" value="DUF4113"/>
</dbReference>
<reference evidence="7" key="1">
    <citation type="submission" date="2022-01" db="EMBL/GenBank/DDBJ databases">
        <authorList>
            <person name="Jo J.-H."/>
            <person name="Im W.-T."/>
        </authorList>
    </citation>
    <scope>NUCLEOTIDE SEQUENCE</scope>
    <source>
        <strain evidence="7">NA20</strain>
    </source>
</reference>
<dbReference type="InterPro" id="IPR050116">
    <property type="entry name" value="DNA_polymerase-Y"/>
</dbReference>
<dbReference type="InterPro" id="IPR043128">
    <property type="entry name" value="Rev_trsase/Diguanyl_cyclase"/>
</dbReference>
<organism evidence="7 8">
    <name type="scientific">Terrimonas ginsenosidimutans</name>
    <dbReference type="NCBI Taxonomy" id="2908004"/>
    <lineage>
        <taxon>Bacteria</taxon>
        <taxon>Pseudomonadati</taxon>
        <taxon>Bacteroidota</taxon>
        <taxon>Chitinophagia</taxon>
        <taxon>Chitinophagales</taxon>
        <taxon>Chitinophagaceae</taxon>
        <taxon>Terrimonas</taxon>
    </lineage>
</organism>
<keyword evidence="8" id="KW-1185">Reference proteome</keyword>
<protein>
    <submittedName>
        <fullName evidence="7">Y-family DNA polymerase</fullName>
    </submittedName>
</protein>
<accession>A0ABS9KNN1</accession>
<keyword evidence="5" id="KW-0742">SOS response</keyword>
<comment type="caution">
    <text evidence="7">The sequence shown here is derived from an EMBL/GenBank/DDBJ whole genome shotgun (WGS) entry which is preliminary data.</text>
</comment>
<dbReference type="Gene3D" id="3.30.70.270">
    <property type="match status" value="1"/>
</dbReference>
<dbReference type="PANTHER" id="PTHR11076:SF34">
    <property type="entry name" value="PROTEIN UMUC"/>
    <property type="match status" value="1"/>
</dbReference>
<dbReference type="Pfam" id="PF11799">
    <property type="entry name" value="IMS_C"/>
    <property type="match status" value="1"/>
</dbReference>
<proteinExistence type="inferred from homology"/>
<dbReference type="InterPro" id="IPR043502">
    <property type="entry name" value="DNA/RNA_pol_sf"/>
</dbReference>
<evidence type="ECO:0000256" key="3">
    <source>
        <dbReference type="ARBA" id="ARBA00023199"/>
    </source>
</evidence>
<name>A0ABS9KNN1_9BACT</name>
<evidence type="ECO:0000256" key="5">
    <source>
        <dbReference type="ARBA" id="ARBA00023236"/>
    </source>
</evidence>
<evidence type="ECO:0000256" key="2">
    <source>
        <dbReference type="ARBA" id="ARBA00022763"/>
    </source>
</evidence>
<keyword evidence="4" id="KW-0234">DNA repair</keyword>
<dbReference type="CDD" id="cd01700">
    <property type="entry name" value="PolY_Pol_V_umuC"/>
    <property type="match status" value="1"/>
</dbReference>
<comment type="similarity">
    <text evidence="1">Belongs to the DNA polymerase type-Y family.</text>
</comment>
<dbReference type="Gene3D" id="1.10.150.20">
    <property type="entry name" value="5' to 3' exonuclease, C-terminal subdomain"/>
    <property type="match status" value="1"/>
</dbReference>
<evidence type="ECO:0000313" key="7">
    <source>
        <dbReference type="EMBL" id="MCG2613941.1"/>
    </source>
</evidence>
<dbReference type="PROSITE" id="PS50173">
    <property type="entry name" value="UMUC"/>
    <property type="match status" value="1"/>
</dbReference>
<sequence>MKAIVDCNSFYCSCERLFKPKLEKRPVVVLSNNDGCIVSRSDEAKAVGVEMAGPYFQARHLIEKHDVAVFSSNYNLYGDLSMRVMDTLRAIAGTDKVEVYSVDEAFVDLPEMPFDQLEQAAREMKEIVEQWTGISVSIGVAPTKTLAKLANHIAKKNKNITGCISILATQHQQREALQHTRLNNIWGIGRANAAKLFNMGITSGWELATMREEWAHANLGGVVGVRLIKELRGELAVDTKKELVEKRMIATTRMFGSPVNNIEDIKEAVATYTSRAAEKLRRQYSAAKVVSVFIVGKGQDHLLDWREDSISDHATLPVATSITQELIKPALELVEHLYQPGNIYKKAGVMLSGLVPDDSVQGNLFDTTDRNTQRQLMSMMDNINFSQRDDILKFASSGTTRDWKMRQELRSGRYTTRWNELFEVK</sequence>
<dbReference type="Pfam" id="PF00817">
    <property type="entry name" value="IMS"/>
    <property type="match status" value="1"/>
</dbReference>
<dbReference type="PANTHER" id="PTHR11076">
    <property type="entry name" value="DNA REPAIR POLYMERASE UMUC / TRANSFERASE FAMILY MEMBER"/>
    <property type="match status" value="1"/>
</dbReference>
<keyword evidence="3" id="KW-0741">SOS mutagenesis</keyword>
<dbReference type="InterPro" id="IPR017961">
    <property type="entry name" value="DNA_pol_Y-fam_little_finger"/>
</dbReference>
<evidence type="ECO:0000313" key="8">
    <source>
        <dbReference type="Proteomes" id="UP001165367"/>
    </source>
</evidence>
<gene>
    <name evidence="7" type="ORF">LZZ85_06595</name>
</gene>
<keyword evidence="2" id="KW-0227">DNA damage</keyword>
<evidence type="ECO:0000259" key="6">
    <source>
        <dbReference type="PROSITE" id="PS50173"/>
    </source>
</evidence>
<evidence type="ECO:0000256" key="1">
    <source>
        <dbReference type="ARBA" id="ARBA00010945"/>
    </source>
</evidence>